<keyword evidence="2" id="KW-1185">Reference proteome</keyword>
<name>A0A4Y2C0B3_ARAVE</name>
<accession>A0A4Y2C0B3</accession>
<dbReference type="EMBL" id="BGPR01000124">
    <property type="protein sequence ID" value="GBL96814.1"/>
    <property type="molecule type" value="Genomic_DNA"/>
</dbReference>
<sequence length="101" mass="11479">KGRDCIRSSNFIGEKFKEELLRLSFSTSAVINVSDVHKIFVPISRNECLMQFARQSKQDQNLSNLNALVKVRVLNGLACFPVFFGNGFFSELKKYGNVIFL</sequence>
<feature type="non-terminal residue" evidence="1">
    <location>
        <position position="1"/>
    </location>
</feature>
<evidence type="ECO:0000313" key="1">
    <source>
        <dbReference type="EMBL" id="GBL96814.1"/>
    </source>
</evidence>
<comment type="caution">
    <text evidence="1">The sequence shown here is derived from an EMBL/GenBank/DDBJ whole genome shotgun (WGS) entry which is preliminary data.</text>
</comment>
<organism evidence="1 2">
    <name type="scientific">Araneus ventricosus</name>
    <name type="common">Orbweaver spider</name>
    <name type="synonym">Epeira ventricosa</name>
    <dbReference type="NCBI Taxonomy" id="182803"/>
    <lineage>
        <taxon>Eukaryota</taxon>
        <taxon>Metazoa</taxon>
        <taxon>Ecdysozoa</taxon>
        <taxon>Arthropoda</taxon>
        <taxon>Chelicerata</taxon>
        <taxon>Arachnida</taxon>
        <taxon>Araneae</taxon>
        <taxon>Araneomorphae</taxon>
        <taxon>Entelegynae</taxon>
        <taxon>Araneoidea</taxon>
        <taxon>Araneidae</taxon>
        <taxon>Araneus</taxon>
    </lineage>
</organism>
<evidence type="ECO:0000313" key="2">
    <source>
        <dbReference type="Proteomes" id="UP000499080"/>
    </source>
</evidence>
<reference evidence="1 2" key="1">
    <citation type="journal article" date="2019" name="Sci. Rep.">
        <title>Orb-weaving spider Araneus ventricosus genome elucidates the spidroin gene catalogue.</title>
        <authorList>
            <person name="Kono N."/>
            <person name="Nakamura H."/>
            <person name="Ohtoshi R."/>
            <person name="Moran D.A.P."/>
            <person name="Shinohara A."/>
            <person name="Yoshida Y."/>
            <person name="Fujiwara M."/>
            <person name="Mori M."/>
            <person name="Tomita M."/>
            <person name="Arakawa K."/>
        </authorList>
    </citation>
    <scope>NUCLEOTIDE SEQUENCE [LARGE SCALE GENOMIC DNA]</scope>
</reference>
<proteinExistence type="predicted"/>
<protein>
    <submittedName>
        <fullName evidence="1">Uncharacterized protein</fullName>
    </submittedName>
</protein>
<dbReference type="AlphaFoldDB" id="A0A4Y2C0B3"/>
<dbReference type="Proteomes" id="UP000499080">
    <property type="component" value="Unassembled WGS sequence"/>
</dbReference>
<gene>
    <name evidence="1" type="ORF">AVEN_118939_1</name>
</gene>